<dbReference type="RefSeq" id="WP_192024052.1">
    <property type="nucleotide sequence ID" value="NZ_JACYTN010000002.1"/>
</dbReference>
<reference evidence="10 11" key="1">
    <citation type="submission" date="2020-09" db="EMBL/GenBank/DDBJ databases">
        <title>Paenibacillus sp. CAU 1523 isolated from sand of Haeundae Beach.</title>
        <authorList>
            <person name="Kim W."/>
        </authorList>
    </citation>
    <scope>NUCLEOTIDE SEQUENCE [LARGE SCALE GENOMIC DNA]</scope>
    <source>
        <strain evidence="10 11">CAU 1523</strain>
    </source>
</reference>
<evidence type="ECO:0000256" key="3">
    <source>
        <dbReference type="ARBA" id="ARBA00022741"/>
    </source>
</evidence>
<dbReference type="InterPro" id="IPR011994">
    <property type="entry name" value="Cytidylate_kinase_dom"/>
</dbReference>
<dbReference type="SUPFAM" id="SSF52540">
    <property type="entry name" value="P-loop containing nucleoside triphosphate hydrolases"/>
    <property type="match status" value="1"/>
</dbReference>
<evidence type="ECO:0000256" key="5">
    <source>
        <dbReference type="ARBA" id="ARBA00022840"/>
    </source>
</evidence>
<evidence type="ECO:0000256" key="4">
    <source>
        <dbReference type="ARBA" id="ARBA00022777"/>
    </source>
</evidence>
<name>A0ABR9AVB3_9BACL</name>
<organism evidence="10 11">
    <name type="scientific">Paenibacillus arenosi</name>
    <dbReference type="NCBI Taxonomy" id="2774142"/>
    <lineage>
        <taxon>Bacteria</taxon>
        <taxon>Bacillati</taxon>
        <taxon>Bacillota</taxon>
        <taxon>Bacilli</taxon>
        <taxon>Bacillales</taxon>
        <taxon>Paenibacillaceae</taxon>
        <taxon>Paenibacillus</taxon>
    </lineage>
</organism>
<protein>
    <recommendedName>
        <fullName evidence="8">Cytidylate kinase</fullName>
        <shortName evidence="8">CK</shortName>
        <ecNumber evidence="8">2.7.4.25</ecNumber>
    </recommendedName>
    <alternativeName>
        <fullName evidence="8">Cytidine monophosphate kinase</fullName>
        <shortName evidence="8">CMP kinase</shortName>
    </alternativeName>
</protein>
<proteinExistence type="inferred from homology"/>
<evidence type="ECO:0000259" key="9">
    <source>
        <dbReference type="Pfam" id="PF02224"/>
    </source>
</evidence>
<dbReference type="GO" id="GO:0016301">
    <property type="term" value="F:kinase activity"/>
    <property type="evidence" value="ECO:0007669"/>
    <property type="project" value="UniProtKB-KW"/>
</dbReference>
<gene>
    <name evidence="8" type="primary">cmk</name>
    <name evidence="10" type="ORF">IFO66_04945</name>
</gene>
<comment type="subcellular location">
    <subcellularLocation>
        <location evidence="8">Cytoplasm</location>
    </subcellularLocation>
</comment>
<dbReference type="Gene3D" id="3.40.50.300">
    <property type="entry name" value="P-loop containing nucleotide triphosphate hydrolases"/>
    <property type="match status" value="1"/>
</dbReference>
<evidence type="ECO:0000313" key="11">
    <source>
        <dbReference type="Proteomes" id="UP000634529"/>
    </source>
</evidence>
<dbReference type="Proteomes" id="UP000634529">
    <property type="component" value="Unassembled WGS sequence"/>
</dbReference>
<keyword evidence="4 8" id="KW-0418">Kinase</keyword>
<dbReference type="Pfam" id="PF02224">
    <property type="entry name" value="Cytidylate_kin"/>
    <property type="match status" value="1"/>
</dbReference>
<dbReference type="CDD" id="cd02020">
    <property type="entry name" value="CMPK"/>
    <property type="match status" value="1"/>
</dbReference>
<comment type="similarity">
    <text evidence="1 8">Belongs to the cytidylate kinase family. Type 1 subfamily.</text>
</comment>
<evidence type="ECO:0000256" key="1">
    <source>
        <dbReference type="ARBA" id="ARBA00009427"/>
    </source>
</evidence>
<accession>A0ABR9AVB3</accession>
<keyword evidence="5 8" id="KW-0067">ATP-binding</keyword>
<dbReference type="NCBIfam" id="TIGR00017">
    <property type="entry name" value="cmk"/>
    <property type="match status" value="1"/>
</dbReference>
<evidence type="ECO:0000313" key="10">
    <source>
        <dbReference type="EMBL" id="MBD8497648.1"/>
    </source>
</evidence>
<evidence type="ECO:0000256" key="2">
    <source>
        <dbReference type="ARBA" id="ARBA00022679"/>
    </source>
</evidence>
<dbReference type="EC" id="2.7.4.25" evidence="8"/>
<dbReference type="PANTHER" id="PTHR21299">
    <property type="entry name" value="CYTIDYLATE KINASE/PANTOATE-BETA-ALANINE LIGASE"/>
    <property type="match status" value="1"/>
</dbReference>
<feature type="domain" description="Cytidylate kinase" evidence="9">
    <location>
        <begin position="14"/>
        <end position="226"/>
    </location>
</feature>
<dbReference type="InterPro" id="IPR027417">
    <property type="entry name" value="P-loop_NTPase"/>
</dbReference>
<evidence type="ECO:0000256" key="6">
    <source>
        <dbReference type="ARBA" id="ARBA00047615"/>
    </source>
</evidence>
<comment type="caution">
    <text evidence="10">The sequence shown here is derived from an EMBL/GenBank/DDBJ whole genome shotgun (WGS) entry which is preliminary data.</text>
</comment>
<keyword evidence="2 8" id="KW-0808">Transferase</keyword>
<evidence type="ECO:0000256" key="8">
    <source>
        <dbReference type="HAMAP-Rule" id="MF_00238"/>
    </source>
</evidence>
<dbReference type="InterPro" id="IPR003136">
    <property type="entry name" value="Cytidylate_kin"/>
</dbReference>
<keyword evidence="3 8" id="KW-0547">Nucleotide-binding</keyword>
<dbReference type="PANTHER" id="PTHR21299:SF2">
    <property type="entry name" value="CYTIDYLATE KINASE"/>
    <property type="match status" value="1"/>
</dbReference>
<dbReference type="EMBL" id="JACYTN010000002">
    <property type="protein sequence ID" value="MBD8497648.1"/>
    <property type="molecule type" value="Genomic_DNA"/>
</dbReference>
<dbReference type="HAMAP" id="MF_00238">
    <property type="entry name" value="Cytidyl_kinase_type1"/>
    <property type="match status" value="1"/>
</dbReference>
<comment type="catalytic activity">
    <reaction evidence="6 8">
        <text>dCMP + ATP = dCDP + ADP</text>
        <dbReference type="Rhea" id="RHEA:25094"/>
        <dbReference type="ChEBI" id="CHEBI:30616"/>
        <dbReference type="ChEBI" id="CHEBI:57566"/>
        <dbReference type="ChEBI" id="CHEBI:58593"/>
        <dbReference type="ChEBI" id="CHEBI:456216"/>
        <dbReference type="EC" id="2.7.4.25"/>
    </reaction>
</comment>
<feature type="binding site" evidence="8">
    <location>
        <begin position="18"/>
        <end position="26"/>
    </location>
    <ligand>
        <name>ATP</name>
        <dbReference type="ChEBI" id="CHEBI:30616"/>
    </ligand>
</feature>
<evidence type="ECO:0000256" key="7">
    <source>
        <dbReference type="ARBA" id="ARBA00048478"/>
    </source>
</evidence>
<sequence>MKQASRSTQARINIAIDGPAGAGKSTVARHVARELGYIYIDTGAMYRAVALHMNRRGISPDEPERAIEEMKQLQVELIPGEARQTILLNGEDVTELIRTPEVSLQASKFAQIALIRETLVHMQRQLAERKGTVMDGRDIGTHVLPHAEQKWFLTATVEERARRRYVEWQGKEQITMEQLIKDIAERDHQDATRAISPLKQADDAMLLDTTYMSIDEIVQRMVKQANSILDGE</sequence>
<keyword evidence="8" id="KW-0963">Cytoplasm</keyword>
<keyword evidence="11" id="KW-1185">Reference proteome</keyword>
<comment type="catalytic activity">
    <reaction evidence="7 8">
        <text>CMP + ATP = CDP + ADP</text>
        <dbReference type="Rhea" id="RHEA:11600"/>
        <dbReference type="ChEBI" id="CHEBI:30616"/>
        <dbReference type="ChEBI" id="CHEBI:58069"/>
        <dbReference type="ChEBI" id="CHEBI:60377"/>
        <dbReference type="ChEBI" id="CHEBI:456216"/>
        <dbReference type="EC" id="2.7.4.25"/>
    </reaction>
</comment>